<feature type="transmembrane region" description="Helical" evidence="6">
    <location>
        <begin position="37"/>
        <end position="58"/>
    </location>
</feature>
<dbReference type="EMBL" id="FNAP01000004">
    <property type="protein sequence ID" value="SDE19928.1"/>
    <property type="molecule type" value="Genomic_DNA"/>
</dbReference>
<dbReference type="AlphaFoldDB" id="A0A1G7AYG5"/>
<evidence type="ECO:0000256" key="2">
    <source>
        <dbReference type="ARBA" id="ARBA00022475"/>
    </source>
</evidence>
<proteinExistence type="predicted"/>
<dbReference type="GO" id="GO:0005886">
    <property type="term" value="C:plasma membrane"/>
    <property type="evidence" value="ECO:0007669"/>
    <property type="project" value="UniProtKB-SubCell"/>
</dbReference>
<dbReference type="PANTHER" id="PTHR30086">
    <property type="entry name" value="ARGININE EXPORTER PROTEIN ARGO"/>
    <property type="match status" value="1"/>
</dbReference>
<dbReference type="Proteomes" id="UP000199412">
    <property type="component" value="Unassembled WGS sequence"/>
</dbReference>
<dbReference type="Pfam" id="PF01810">
    <property type="entry name" value="LysE"/>
    <property type="match status" value="1"/>
</dbReference>
<reference evidence="7 8" key="1">
    <citation type="submission" date="2016-10" db="EMBL/GenBank/DDBJ databases">
        <authorList>
            <person name="de Groot N.N."/>
        </authorList>
    </citation>
    <scope>NUCLEOTIDE SEQUENCE [LARGE SCALE GENOMIC DNA]</scope>
    <source>
        <strain evidence="7 8">ATCC 700224</strain>
    </source>
</reference>
<dbReference type="GO" id="GO:0033228">
    <property type="term" value="P:cysteine export across plasma membrane"/>
    <property type="evidence" value="ECO:0007669"/>
    <property type="project" value="TreeGrafter"/>
</dbReference>
<gene>
    <name evidence="7" type="ORF">SAMN05421720_104147</name>
</gene>
<feature type="transmembrane region" description="Helical" evidence="6">
    <location>
        <begin position="70"/>
        <end position="90"/>
    </location>
</feature>
<keyword evidence="4 6" id="KW-1133">Transmembrane helix</keyword>
<evidence type="ECO:0000256" key="5">
    <source>
        <dbReference type="ARBA" id="ARBA00023136"/>
    </source>
</evidence>
<feature type="transmembrane region" description="Helical" evidence="6">
    <location>
        <begin position="179"/>
        <end position="197"/>
    </location>
</feature>
<keyword evidence="8" id="KW-1185">Reference proteome</keyword>
<organism evidence="7 8">
    <name type="scientific">Rhodospira trueperi</name>
    <dbReference type="NCBI Taxonomy" id="69960"/>
    <lineage>
        <taxon>Bacteria</taxon>
        <taxon>Pseudomonadati</taxon>
        <taxon>Pseudomonadota</taxon>
        <taxon>Alphaproteobacteria</taxon>
        <taxon>Rhodospirillales</taxon>
        <taxon>Rhodospirillaceae</taxon>
        <taxon>Rhodospira</taxon>
    </lineage>
</organism>
<evidence type="ECO:0000256" key="6">
    <source>
        <dbReference type="SAM" id="Phobius"/>
    </source>
</evidence>
<evidence type="ECO:0000313" key="7">
    <source>
        <dbReference type="EMBL" id="SDE19928.1"/>
    </source>
</evidence>
<keyword evidence="2" id="KW-1003">Cell membrane</keyword>
<protein>
    <submittedName>
        <fullName evidence="7">Threonine/homoserine/homoserine lactone efflux protein</fullName>
    </submittedName>
</protein>
<name>A0A1G7AYG5_9PROT</name>
<evidence type="ECO:0000256" key="4">
    <source>
        <dbReference type="ARBA" id="ARBA00022989"/>
    </source>
</evidence>
<keyword evidence="5 6" id="KW-0472">Membrane</keyword>
<feature type="transmembrane region" description="Helical" evidence="6">
    <location>
        <begin position="146"/>
        <end position="167"/>
    </location>
</feature>
<keyword evidence="3 6" id="KW-0812">Transmembrane</keyword>
<sequence>MIDELVLLWFAALPLVGSPGPATLSLAAMGSAYGVRASLGYLAGIVGGTALVMVILASGLGGTLVVAPDLLPVITTAAALYILYLAWRIATAPPLSRGERQAGRPSVRGALFLALTNPKAYAALGALLGSNTVIEGNVVLDGTVKVIALTGLILFVDVVWLNIGSALSRTLADPRLGRAINIVFAVLLVGAVALALLT</sequence>
<dbReference type="STRING" id="69960.SAMN05421720_104147"/>
<evidence type="ECO:0000256" key="3">
    <source>
        <dbReference type="ARBA" id="ARBA00022692"/>
    </source>
</evidence>
<dbReference type="OrthoDB" id="9812084at2"/>
<dbReference type="RefSeq" id="WP_092784459.1">
    <property type="nucleotide sequence ID" value="NZ_FNAP01000004.1"/>
</dbReference>
<dbReference type="GO" id="GO:0015171">
    <property type="term" value="F:amino acid transmembrane transporter activity"/>
    <property type="evidence" value="ECO:0007669"/>
    <property type="project" value="TreeGrafter"/>
</dbReference>
<evidence type="ECO:0000256" key="1">
    <source>
        <dbReference type="ARBA" id="ARBA00004651"/>
    </source>
</evidence>
<comment type="subcellular location">
    <subcellularLocation>
        <location evidence="1">Cell membrane</location>
        <topology evidence="1">Multi-pass membrane protein</topology>
    </subcellularLocation>
</comment>
<accession>A0A1G7AYG5</accession>
<dbReference type="InterPro" id="IPR001123">
    <property type="entry name" value="LeuE-type"/>
</dbReference>
<dbReference type="PANTHER" id="PTHR30086:SF20">
    <property type="entry name" value="ARGININE EXPORTER PROTEIN ARGO-RELATED"/>
    <property type="match status" value="1"/>
</dbReference>
<evidence type="ECO:0000313" key="8">
    <source>
        <dbReference type="Proteomes" id="UP000199412"/>
    </source>
</evidence>